<dbReference type="InterPro" id="IPR011518">
    <property type="entry name" value="Transposase_36"/>
</dbReference>
<dbReference type="Proteomes" id="UP000633509">
    <property type="component" value="Unassembled WGS sequence"/>
</dbReference>
<evidence type="ECO:0000313" key="1">
    <source>
        <dbReference type="EMBL" id="MBE1584403.1"/>
    </source>
</evidence>
<keyword evidence="2" id="KW-1185">Reference proteome</keyword>
<reference evidence="1 2" key="1">
    <citation type="submission" date="2020-10" db="EMBL/GenBank/DDBJ databases">
        <title>Sequencing the genomes of 1000 actinobacteria strains.</title>
        <authorList>
            <person name="Klenk H.-P."/>
        </authorList>
    </citation>
    <scope>NUCLEOTIDE SEQUENCE [LARGE SCALE GENOMIC DNA]</scope>
    <source>
        <strain evidence="1 2">DSM 43173</strain>
    </source>
</reference>
<name>A0ABR9LUT0_9ACTN</name>
<dbReference type="EMBL" id="JADBEK010000001">
    <property type="protein sequence ID" value="MBE1584403.1"/>
    <property type="molecule type" value="Genomic_DNA"/>
</dbReference>
<proteinExistence type="predicted"/>
<protein>
    <submittedName>
        <fullName evidence="1">Transposase</fullName>
    </submittedName>
</protein>
<dbReference type="Pfam" id="PF07592">
    <property type="entry name" value="DDE_Tnp_ISAZ013"/>
    <property type="match status" value="1"/>
</dbReference>
<comment type="caution">
    <text evidence="1">The sequence shown here is derived from an EMBL/GenBank/DDBJ whole genome shotgun (WGS) entry which is preliminary data.</text>
</comment>
<organism evidence="1 2">
    <name type="scientific">Nonomuraea angiospora</name>
    <dbReference type="NCBI Taxonomy" id="46172"/>
    <lineage>
        <taxon>Bacteria</taxon>
        <taxon>Bacillati</taxon>
        <taxon>Actinomycetota</taxon>
        <taxon>Actinomycetes</taxon>
        <taxon>Streptosporangiales</taxon>
        <taxon>Streptosporangiaceae</taxon>
        <taxon>Nonomuraea</taxon>
    </lineage>
</organism>
<sequence length="695" mass="76962">MAISNEVHEQLAARCEVLLPHLNERQRRLLLAQEARLLGHGGVRLVAAVAGVSETTVRAGVAELEAGEGPLPDGRVRRAGGGRKLAEALDPDLIAALLTLVEPDERGDPTSPLRWTTKSLRNLAEELTRQGHPVSAPTVGRLLRGQGFSLQANAKTLEGAQHPDRDAQFRYLNEQVKQHQAAGQPVISIDAKKKEQLGQLPNLGRQWRPKGDPVRVEDHSFYFIGPDVEVAIPFGIYDLTRDSGWVNVGTDHDTSVFAVESIRRWWRARGHLDYPGAGRLLITADCGGSNSYRYRLWKAELAAFAAETGLTVTVCHFPPGTSKWNKIEHRLFSHITLNWRGRPLTSHEVVVNSIAATRTRTGLRVHAELDTGAYPTGISVSRDYLCLLPITAHEHRGTWNYTIAPTGPGSTALSTDEREQSRTRTLAMLADPRLTGMTSEELDALCRLLAPAQAAQAEQRKFQTRGRRRLKAPGNHGRPLLTHADRVLVTVIYLRQVCPQKVLAALLGTNAVTIGEAIRETRALMDEQKITLGQTTHYFSQAQDLRDWLDHGAVTSQMHIFQALTHPQLTGMPRQDFHALAERLTIPYQALLEQRRHHRRGGDRRPGTRRGVFPQKITDVDRILATVLAQRHLCSQQTLADLFGVSRGTIRNAVDDVLPLLKQEGYLPEPATRHFATAADVLAFVTGVSVDETPD</sequence>
<gene>
    <name evidence="1" type="ORF">H4W80_002661</name>
</gene>
<evidence type="ECO:0000313" key="2">
    <source>
        <dbReference type="Proteomes" id="UP000633509"/>
    </source>
</evidence>
<accession>A0ABR9LUT0</accession>
<dbReference type="RefSeq" id="WP_192785338.1">
    <property type="nucleotide sequence ID" value="NZ_JADBEK010000001.1"/>
</dbReference>
<dbReference type="NCBIfam" id="NF033519">
    <property type="entry name" value="transpos_ISAzo13"/>
    <property type="match status" value="1"/>
</dbReference>